<dbReference type="InterPro" id="IPR000182">
    <property type="entry name" value="GNAT_dom"/>
</dbReference>
<dbReference type="Proteomes" id="UP000011761">
    <property type="component" value="Unassembled WGS sequence"/>
</dbReference>
<organism evidence="2 3">
    <name type="scientific">Baudoinia panamericana (strain UAMH 10762)</name>
    <name type="common">Angels' share fungus</name>
    <name type="synonym">Baudoinia compniacensis (strain UAMH 10762)</name>
    <dbReference type="NCBI Taxonomy" id="717646"/>
    <lineage>
        <taxon>Eukaryota</taxon>
        <taxon>Fungi</taxon>
        <taxon>Dikarya</taxon>
        <taxon>Ascomycota</taxon>
        <taxon>Pezizomycotina</taxon>
        <taxon>Dothideomycetes</taxon>
        <taxon>Dothideomycetidae</taxon>
        <taxon>Mycosphaerellales</taxon>
        <taxon>Teratosphaeriaceae</taxon>
        <taxon>Baudoinia</taxon>
    </lineage>
</organism>
<reference evidence="2 3" key="1">
    <citation type="journal article" date="2012" name="PLoS Pathog.">
        <title>Diverse lifestyles and strategies of plant pathogenesis encoded in the genomes of eighteen Dothideomycetes fungi.</title>
        <authorList>
            <person name="Ohm R.A."/>
            <person name="Feau N."/>
            <person name="Henrissat B."/>
            <person name="Schoch C.L."/>
            <person name="Horwitz B.A."/>
            <person name="Barry K.W."/>
            <person name="Condon B.J."/>
            <person name="Copeland A.C."/>
            <person name="Dhillon B."/>
            <person name="Glaser F."/>
            <person name="Hesse C.N."/>
            <person name="Kosti I."/>
            <person name="LaButti K."/>
            <person name="Lindquist E.A."/>
            <person name="Lucas S."/>
            <person name="Salamov A.A."/>
            <person name="Bradshaw R.E."/>
            <person name="Ciuffetti L."/>
            <person name="Hamelin R.C."/>
            <person name="Kema G.H.J."/>
            <person name="Lawrence C."/>
            <person name="Scott J.A."/>
            <person name="Spatafora J.W."/>
            <person name="Turgeon B.G."/>
            <person name="de Wit P.J.G.M."/>
            <person name="Zhong S."/>
            <person name="Goodwin S.B."/>
            <person name="Grigoriev I.V."/>
        </authorList>
    </citation>
    <scope>NUCLEOTIDE SEQUENCE [LARGE SCALE GENOMIC DNA]</scope>
    <source>
        <strain evidence="2 3">UAMH 10762</strain>
    </source>
</reference>
<dbReference type="PROSITE" id="PS51186">
    <property type="entry name" value="GNAT"/>
    <property type="match status" value="1"/>
</dbReference>
<dbReference type="KEGG" id="bcom:BAUCODRAFT_58533"/>
<keyword evidence="3" id="KW-1185">Reference proteome</keyword>
<dbReference type="InterPro" id="IPR016181">
    <property type="entry name" value="Acyl_CoA_acyltransferase"/>
</dbReference>
<dbReference type="EMBL" id="KB445550">
    <property type="protein sequence ID" value="EMD01209.1"/>
    <property type="molecule type" value="Genomic_DNA"/>
</dbReference>
<accession>M2NAF7</accession>
<evidence type="ECO:0000259" key="1">
    <source>
        <dbReference type="PROSITE" id="PS51186"/>
    </source>
</evidence>
<dbReference type="GO" id="GO:0016747">
    <property type="term" value="F:acyltransferase activity, transferring groups other than amino-acyl groups"/>
    <property type="evidence" value="ECO:0007669"/>
    <property type="project" value="InterPro"/>
</dbReference>
<dbReference type="PANTHER" id="PTHR42791:SF14">
    <property type="entry name" value="N-ACETYLTRANSFERASE DOMAIN-CONTAINING PROTEIN"/>
    <property type="match status" value="1"/>
</dbReference>
<evidence type="ECO:0000313" key="2">
    <source>
        <dbReference type="EMBL" id="EMD01209.1"/>
    </source>
</evidence>
<dbReference type="HOGENOM" id="CLU_186296_0_0_1"/>
<protein>
    <recommendedName>
        <fullName evidence="1">N-acetyltransferase domain-containing protein</fullName>
    </recommendedName>
</protein>
<dbReference type="GeneID" id="19115784"/>
<dbReference type="STRING" id="717646.M2NAF7"/>
<dbReference type="CDD" id="cd04301">
    <property type="entry name" value="NAT_SF"/>
    <property type="match status" value="1"/>
</dbReference>
<evidence type="ECO:0000313" key="3">
    <source>
        <dbReference type="Proteomes" id="UP000011761"/>
    </source>
</evidence>
<dbReference type="OrthoDB" id="2115692at2759"/>
<feature type="domain" description="N-acetyltransferase" evidence="1">
    <location>
        <begin position="1"/>
        <end position="78"/>
    </location>
</feature>
<proteinExistence type="predicted"/>
<dbReference type="InterPro" id="IPR052523">
    <property type="entry name" value="Trichothecene_AcTrans"/>
</dbReference>
<dbReference type="SUPFAM" id="SSF55729">
    <property type="entry name" value="Acyl-CoA N-acyltransferases (Nat)"/>
    <property type="match status" value="1"/>
</dbReference>
<dbReference type="AlphaFoldDB" id="M2NAF7"/>
<dbReference type="Pfam" id="PF13508">
    <property type="entry name" value="Acetyltransf_7"/>
    <property type="match status" value="1"/>
</dbReference>
<dbReference type="PANTHER" id="PTHR42791">
    <property type="entry name" value="GNAT FAMILY ACETYLTRANSFERASE"/>
    <property type="match status" value="1"/>
</dbReference>
<dbReference type="eggNOG" id="ENOG502RM44">
    <property type="taxonomic scope" value="Eukaryota"/>
</dbReference>
<name>M2NAF7_BAUPA</name>
<sequence length="79" mass="8658">LHVLVTHPKHQRRGAGSMLVQWGCEKADAHGTIAALFASTAGLAVYQKYGFEVVQETPLDLRPFGVDATDVRRACLRQP</sequence>
<gene>
    <name evidence="2" type="ORF">BAUCODRAFT_58533</name>
</gene>
<dbReference type="RefSeq" id="XP_007672393.1">
    <property type="nucleotide sequence ID" value="XM_007674203.1"/>
</dbReference>
<feature type="non-terminal residue" evidence="2">
    <location>
        <position position="1"/>
    </location>
</feature>
<feature type="non-terminal residue" evidence="2">
    <location>
        <position position="79"/>
    </location>
</feature>
<dbReference type="Gene3D" id="3.40.630.30">
    <property type="match status" value="1"/>
</dbReference>